<keyword evidence="4" id="KW-1185">Reference proteome</keyword>
<evidence type="ECO:0000313" key="2">
    <source>
        <dbReference type="EMBL" id="CAL1158619.1"/>
    </source>
</evidence>
<evidence type="ECO:0000313" key="3">
    <source>
        <dbReference type="EMBL" id="CAL4792556.1"/>
    </source>
</evidence>
<gene>
    <name evidence="1" type="ORF">C1SCF055_LOCUS30985</name>
</gene>
<dbReference type="EMBL" id="CAMXCT010003586">
    <property type="protein sequence ID" value="CAI4005244.1"/>
    <property type="molecule type" value="Genomic_DNA"/>
</dbReference>
<name>A0A9P1G9L6_9DINO</name>
<accession>A0A9P1G9L6</accession>
<dbReference type="EMBL" id="CAMXCT020003586">
    <property type="protein sequence ID" value="CAL1158619.1"/>
    <property type="molecule type" value="Genomic_DNA"/>
</dbReference>
<proteinExistence type="predicted"/>
<dbReference type="EMBL" id="CAMXCT030003586">
    <property type="protein sequence ID" value="CAL4792556.1"/>
    <property type="molecule type" value="Genomic_DNA"/>
</dbReference>
<dbReference type="Proteomes" id="UP001152797">
    <property type="component" value="Unassembled WGS sequence"/>
</dbReference>
<organism evidence="1">
    <name type="scientific">Cladocopium goreaui</name>
    <dbReference type="NCBI Taxonomy" id="2562237"/>
    <lineage>
        <taxon>Eukaryota</taxon>
        <taxon>Sar</taxon>
        <taxon>Alveolata</taxon>
        <taxon>Dinophyceae</taxon>
        <taxon>Suessiales</taxon>
        <taxon>Symbiodiniaceae</taxon>
        <taxon>Cladocopium</taxon>
    </lineage>
</organism>
<comment type="caution">
    <text evidence="1">The sequence shown here is derived from an EMBL/GenBank/DDBJ whole genome shotgun (WGS) entry which is preliminary data.</text>
</comment>
<reference evidence="1" key="1">
    <citation type="submission" date="2022-10" db="EMBL/GenBank/DDBJ databases">
        <authorList>
            <person name="Chen Y."/>
            <person name="Dougan E. K."/>
            <person name="Chan C."/>
            <person name="Rhodes N."/>
            <person name="Thang M."/>
        </authorList>
    </citation>
    <scope>NUCLEOTIDE SEQUENCE</scope>
</reference>
<dbReference type="AlphaFoldDB" id="A0A9P1G9L6"/>
<evidence type="ECO:0000313" key="4">
    <source>
        <dbReference type="Proteomes" id="UP001152797"/>
    </source>
</evidence>
<evidence type="ECO:0000313" key="1">
    <source>
        <dbReference type="EMBL" id="CAI4005244.1"/>
    </source>
</evidence>
<protein>
    <submittedName>
        <fullName evidence="3">HMG box domain-containing protein</fullName>
    </submittedName>
</protein>
<dbReference type="OrthoDB" id="418752at2759"/>
<reference evidence="2" key="2">
    <citation type="submission" date="2024-04" db="EMBL/GenBank/DDBJ databases">
        <authorList>
            <person name="Chen Y."/>
            <person name="Shah S."/>
            <person name="Dougan E. K."/>
            <person name="Thang M."/>
            <person name="Chan C."/>
        </authorList>
    </citation>
    <scope>NUCLEOTIDE SEQUENCE [LARGE SCALE GENOMIC DNA]</scope>
</reference>
<sequence length="696" mass="76941">MDGDENEFDFMSLLADGVDPEQSSAVAVVPGEGIDFMSLLAESVDPEQSSAVAVVRGDGIDFMSLLAESVDSEQSSAVAVVPGEGIVANPSQPAVVEQTSTPGAVFDWLDERLVFEQRIVGTPLADHVSPHPCLVQLVDYLRQGRKIHSDDDDSVNGKRFRASLNFLGCLQSQWAVKMLSITIEGSKILTHYWMSCLNNSMRLGSRPPLYKVLDPRSSILTQALQYYASLLFNVCGGGRLLFLWTGSGYTSYADFCACQPDRVRDIRRTFMLCAAWIYRRHFAYLHRDMFSITLVGDPDAYPGMCDEVLQAWDRKHICCVPSGFARDLKKDGITSKELMSTGWRETMFWTASTIQLSCADIEALHSQNRALAGSAFHSISSCYINSESNRFAKEAFDIQSASHKKTVSKDDALLNGGAKHECIGSIMVKDCTGKKATPKGMSPLELFRKHYIKTYSSAGTLNPCSKECWADVKQRWAELSKEEQDLYRALSEQSAVDALAMRARRDQAKGSTDNKSASGSDLPVVANMDFPAIHAQALPLSQVCELVSSPDALQKALRDELETSSAIPKSRFPLGEEALERAWQSQKSKGISGKESIKAFRVESERIARPSDDDTFPSKVTHESCCGEQCRHFADRRRVALHSQLLRQFGEIVSHKGGVKHVVLADVLCDLDLADRPFISLFQFLSHIGKTCFNFG</sequence>